<keyword evidence="4 6" id="KW-1133">Transmembrane helix</keyword>
<keyword evidence="5 6" id="KW-0472">Membrane</keyword>
<evidence type="ECO:0000256" key="4">
    <source>
        <dbReference type="ARBA" id="ARBA00022989"/>
    </source>
</evidence>
<dbReference type="EMBL" id="FSRL01000001">
    <property type="protein sequence ID" value="SIO05131.1"/>
    <property type="molecule type" value="Genomic_DNA"/>
</dbReference>
<evidence type="ECO:0000256" key="5">
    <source>
        <dbReference type="ARBA" id="ARBA00023136"/>
    </source>
</evidence>
<evidence type="ECO:0000256" key="1">
    <source>
        <dbReference type="ARBA" id="ARBA00004141"/>
    </source>
</evidence>
<reference evidence="8" key="1">
    <citation type="submission" date="2016-11" db="EMBL/GenBank/DDBJ databases">
        <authorList>
            <person name="Varghese N."/>
            <person name="Submissions S."/>
        </authorList>
    </citation>
    <scope>NUCLEOTIDE SEQUENCE [LARGE SCALE GENOMIC DNA]</scope>
    <source>
        <strain evidence="8">DSM 29440</strain>
    </source>
</reference>
<feature type="transmembrane region" description="Helical" evidence="6">
    <location>
        <begin position="31"/>
        <end position="53"/>
    </location>
</feature>
<comment type="similarity">
    <text evidence="2">Belongs to the CbiQ family.</text>
</comment>
<evidence type="ECO:0000256" key="2">
    <source>
        <dbReference type="ARBA" id="ARBA00008564"/>
    </source>
</evidence>
<protein>
    <submittedName>
        <fullName evidence="7">Biotin transport system permease protein</fullName>
    </submittedName>
</protein>
<comment type="subcellular location">
    <subcellularLocation>
        <location evidence="1">Membrane</location>
        <topology evidence="1">Multi-pass membrane protein</topology>
    </subcellularLocation>
</comment>
<dbReference type="CDD" id="cd16914">
    <property type="entry name" value="EcfT"/>
    <property type="match status" value="1"/>
</dbReference>
<dbReference type="OrthoDB" id="5868344at2"/>
<dbReference type="AlphaFoldDB" id="A0A1N6GCC3"/>
<dbReference type="Pfam" id="PF02361">
    <property type="entry name" value="CbiQ"/>
    <property type="match status" value="1"/>
</dbReference>
<keyword evidence="3 6" id="KW-0812">Transmembrane</keyword>
<keyword evidence="8" id="KW-1185">Reference proteome</keyword>
<sequence>MISLTSPVETVYHRCPAGLKLGLLCLATTGLFLLASLAGQLASLAGVAALYALPGARFARAGLAALRPVALFAALIAVWHIAVGTLEEGAVIVLRLVSAVALANLVTMTTRLADMLAVLHGLTAPLRWVGLRTRPLELAISLVIRFIPVLSEKGAALAESYRARSGRRRAGWRIAAPLAGLALDDAERVAEALRARGGLSEGAER</sequence>
<evidence type="ECO:0000313" key="7">
    <source>
        <dbReference type="EMBL" id="SIO05131.1"/>
    </source>
</evidence>
<name>A0A1N6GCC3_9RHOB</name>
<evidence type="ECO:0000256" key="6">
    <source>
        <dbReference type="SAM" id="Phobius"/>
    </source>
</evidence>
<dbReference type="InterPro" id="IPR003339">
    <property type="entry name" value="ABC/ECF_trnsptr_transmembrane"/>
</dbReference>
<organism evidence="7 8">
    <name type="scientific">Vannielia litorea</name>
    <dbReference type="NCBI Taxonomy" id="1217970"/>
    <lineage>
        <taxon>Bacteria</taxon>
        <taxon>Pseudomonadati</taxon>
        <taxon>Pseudomonadota</taxon>
        <taxon>Alphaproteobacteria</taxon>
        <taxon>Rhodobacterales</taxon>
        <taxon>Paracoccaceae</taxon>
        <taxon>Vannielia</taxon>
    </lineage>
</organism>
<gene>
    <name evidence="7" type="ORF">SAMN05444002_2371</name>
</gene>
<feature type="transmembrane region" description="Helical" evidence="6">
    <location>
        <begin position="65"/>
        <end position="83"/>
    </location>
</feature>
<proteinExistence type="inferred from homology"/>
<dbReference type="STRING" id="1217970.SAMN05444002_2371"/>
<dbReference type="GO" id="GO:0005886">
    <property type="term" value="C:plasma membrane"/>
    <property type="evidence" value="ECO:0007669"/>
    <property type="project" value="UniProtKB-ARBA"/>
</dbReference>
<dbReference type="RefSeq" id="WP_074256399.1">
    <property type="nucleotide sequence ID" value="NZ_FSRL01000001.1"/>
</dbReference>
<evidence type="ECO:0000313" key="8">
    <source>
        <dbReference type="Proteomes" id="UP000184932"/>
    </source>
</evidence>
<accession>A0A1N6GCC3</accession>
<evidence type="ECO:0000256" key="3">
    <source>
        <dbReference type="ARBA" id="ARBA00022692"/>
    </source>
</evidence>
<feature type="transmembrane region" description="Helical" evidence="6">
    <location>
        <begin position="89"/>
        <end position="106"/>
    </location>
</feature>
<dbReference type="Proteomes" id="UP000184932">
    <property type="component" value="Unassembled WGS sequence"/>
</dbReference>